<accession>A0A8T1V8I3</accession>
<sequence>MTLNNGGHLTPRLRYTWSLLNQTLSIGYLALLRVSFNDESLSVALKRLEGHHGQYNSQARYTMIAEFDVAHGFGFYVRGTADRPREKDARSNQPAVVEEIEEVPMIQNNRGRLHLIKVDALLHNVFMDKTRGQIQAMQAQPVSGNYVATTSHGASGHGGLMSTRSTGSVSIGPHHGVDADQHHCHGQECESPNEISGICLCEKANDGAKKNPKPKREGIPLDVVLLQSISELKIAAVVRASVPEIVPSNNRTMMTLEQVQHDTDEMMTSPLASPLVSPLAMVEHYECQRSRRM</sequence>
<evidence type="ECO:0000313" key="1">
    <source>
        <dbReference type="EMBL" id="KAG7376643.1"/>
    </source>
</evidence>
<organism evidence="1 2">
    <name type="scientific">Phytophthora pseudosyringae</name>
    <dbReference type="NCBI Taxonomy" id="221518"/>
    <lineage>
        <taxon>Eukaryota</taxon>
        <taxon>Sar</taxon>
        <taxon>Stramenopiles</taxon>
        <taxon>Oomycota</taxon>
        <taxon>Peronosporomycetes</taxon>
        <taxon>Peronosporales</taxon>
        <taxon>Peronosporaceae</taxon>
        <taxon>Phytophthora</taxon>
    </lineage>
</organism>
<keyword evidence="2" id="KW-1185">Reference proteome</keyword>
<comment type="caution">
    <text evidence="1">The sequence shown here is derived from an EMBL/GenBank/DDBJ whole genome shotgun (WGS) entry which is preliminary data.</text>
</comment>
<dbReference type="EMBL" id="JAGDFM010000653">
    <property type="protein sequence ID" value="KAG7376643.1"/>
    <property type="molecule type" value="Genomic_DNA"/>
</dbReference>
<proteinExistence type="predicted"/>
<dbReference type="OrthoDB" id="126488at2759"/>
<dbReference type="Proteomes" id="UP000694044">
    <property type="component" value="Unassembled WGS sequence"/>
</dbReference>
<evidence type="ECO:0000313" key="2">
    <source>
        <dbReference type="Proteomes" id="UP000694044"/>
    </source>
</evidence>
<protein>
    <submittedName>
        <fullName evidence="1">Uncharacterized protein</fullName>
    </submittedName>
</protein>
<name>A0A8T1V8I3_9STRA</name>
<gene>
    <name evidence="1" type="ORF">PHYPSEUDO_013017</name>
</gene>
<reference evidence="1" key="1">
    <citation type="submission" date="2021-02" db="EMBL/GenBank/DDBJ databases">
        <authorList>
            <person name="Palmer J.M."/>
        </authorList>
    </citation>
    <scope>NUCLEOTIDE SEQUENCE</scope>
    <source>
        <strain evidence="1">SCRP734</strain>
    </source>
</reference>
<dbReference type="AlphaFoldDB" id="A0A8T1V8I3"/>